<evidence type="ECO:0000259" key="1">
    <source>
        <dbReference type="Pfam" id="PF08241"/>
    </source>
</evidence>
<dbReference type="PANTHER" id="PTHR42912:SF93">
    <property type="entry name" value="N6-ADENOSINE-METHYLTRANSFERASE TMT1A"/>
    <property type="match status" value="1"/>
</dbReference>
<dbReference type="SUPFAM" id="SSF53335">
    <property type="entry name" value="S-adenosyl-L-methionine-dependent methyltransferases"/>
    <property type="match status" value="1"/>
</dbReference>
<dbReference type="GO" id="GO:0008757">
    <property type="term" value="F:S-adenosylmethionine-dependent methyltransferase activity"/>
    <property type="evidence" value="ECO:0007669"/>
    <property type="project" value="InterPro"/>
</dbReference>
<organism evidence="2">
    <name type="scientific">Desulfitobacterium hafniense</name>
    <name type="common">Desulfitobacterium frappieri</name>
    <dbReference type="NCBI Taxonomy" id="49338"/>
    <lineage>
        <taxon>Bacteria</taxon>
        <taxon>Bacillati</taxon>
        <taxon>Bacillota</taxon>
        <taxon>Clostridia</taxon>
        <taxon>Eubacteriales</taxon>
        <taxon>Desulfitobacteriaceae</taxon>
        <taxon>Desulfitobacterium</taxon>
    </lineage>
</organism>
<reference evidence="2" key="1">
    <citation type="submission" date="2014-07" db="EMBL/GenBank/DDBJ databases">
        <authorList>
            <person name="Hornung V.Bastian."/>
        </authorList>
    </citation>
    <scope>NUCLEOTIDE SEQUENCE</scope>
    <source>
        <strain evidence="2">PCE-S</strain>
    </source>
</reference>
<dbReference type="GO" id="GO:0032259">
    <property type="term" value="P:methylation"/>
    <property type="evidence" value="ECO:0007669"/>
    <property type="project" value="UniProtKB-KW"/>
</dbReference>
<dbReference type="PANTHER" id="PTHR42912">
    <property type="entry name" value="METHYLTRANSFERASE"/>
    <property type="match status" value="1"/>
</dbReference>
<dbReference type="InterPro" id="IPR050508">
    <property type="entry name" value="Methyltransf_Superfamily"/>
</dbReference>
<dbReference type="NCBIfam" id="NF038099">
    <property type="entry name" value="AsSugarArsM"/>
    <property type="match status" value="1"/>
</dbReference>
<keyword evidence="2" id="KW-0489">Methyltransferase</keyword>
<dbReference type="PATRIC" id="fig|49338.4.peg.4084"/>
<dbReference type="InterPro" id="IPR029063">
    <property type="entry name" value="SAM-dependent_MTases_sf"/>
</dbReference>
<dbReference type="CDD" id="cd02440">
    <property type="entry name" value="AdoMet_MTases"/>
    <property type="match status" value="1"/>
</dbReference>
<dbReference type="Pfam" id="PF08241">
    <property type="entry name" value="Methyltransf_11"/>
    <property type="match status" value="1"/>
</dbReference>
<accession>A0A098B5M4</accession>
<sequence length="324" mass="35997">MSYLKITHELYKEAALTPQASLCCISQPSRYLPGLTVPTAMSEMNYGCGTTVHLGELKPQDTILYVGVGGGLEALEFAYFTRRAASVIAVDRVPEMLAKARSNFKLAEEANSWFQSAFIDLREGDALDLPVADESVDVAAQNCLFNIFEGEDLNRALLEMHRVLKPGGRLYISDPIASQPIPEHLRQNERLRAMCLSGALSYEDYLQQISGAGFGTIEIRARRPYRLLDKERYSLTENILLESLELVAYKQPVPEGGARIFAGETIIYFGKERLWDDEGSIVPRDIPHPVCQKTAAYFRRLERTDVVVTAPTYHYGGSGGGCCC</sequence>
<feature type="domain" description="Methyltransferase type 11" evidence="1">
    <location>
        <begin position="64"/>
        <end position="172"/>
    </location>
</feature>
<protein>
    <submittedName>
        <fullName evidence="2">DNA methylase, N-6 adenine-specific, conserved site</fullName>
    </submittedName>
</protein>
<dbReference type="AlphaFoldDB" id="A0A098B5M4"/>
<dbReference type="RefSeq" id="WP_015943742.1">
    <property type="nucleotide sequence ID" value="NZ_LK996017.1"/>
</dbReference>
<dbReference type="EMBL" id="LK996017">
    <property type="protein sequence ID" value="CDX03690.1"/>
    <property type="molecule type" value="Genomic_DNA"/>
</dbReference>
<dbReference type="Gene3D" id="3.40.50.150">
    <property type="entry name" value="Vaccinia Virus protein VP39"/>
    <property type="match status" value="1"/>
</dbReference>
<keyword evidence="2" id="KW-0808">Transferase</keyword>
<dbReference type="InterPro" id="IPR013216">
    <property type="entry name" value="Methyltransf_11"/>
</dbReference>
<name>A0A098B5M4_DESHA</name>
<proteinExistence type="predicted"/>
<gene>
    <name evidence="2" type="ORF">DPCES_3804</name>
</gene>
<evidence type="ECO:0000313" key="2">
    <source>
        <dbReference type="EMBL" id="CDX03690.1"/>
    </source>
</evidence>